<sequence length="318" mass="35320">MANSPYAISPLFGGTSVGPPAPASELRNQFSGTIFSGYDAGPSLPNSTQFPENMQPTVYAREAQQGMFWAQETIPHMYLHKIPNNAAHSTLAKVLFQDIQTNVRGNQNSNTPNWPLFVLTDIQNRDILKRDLMKYQNVTSVFCTWQTLVDHGQLGSLKFNFAGVLKNVPTGAVGSDCVALNLIVGGRVSLPNYWGCDVYPGMGLYFLLLKDEGGKLSLVPYCDPNTNLRPKVGDKELSIERQKMNDYKNERLKTHEVLKVYRVGVSLDAGAPALGHLRPYKHDAENNTIIFGHHVKEKLCNNNNRINDLGKIEIYLGV</sequence>
<reference evidence="1 2" key="1">
    <citation type="journal article" date="2015" name="Genome Biol. Evol.">
        <title>Comparative Genomics of a Bacterivorous Green Alga Reveals Evolutionary Causalities and Consequences of Phago-Mixotrophic Mode of Nutrition.</title>
        <authorList>
            <person name="Burns J.A."/>
            <person name="Paasch A."/>
            <person name="Narechania A."/>
            <person name="Kim E."/>
        </authorList>
    </citation>
    <scope>NUCLEOTIDE SEQUENCE [LARGE SCALE GENOMIC DNA]</scope>
    <source>
        <strain evidence="1 2">PLY_AMNH</strain>
    </source>
</reference>
<dbReference type="AlphaFoldDB" id="A0AAE0C883"/>
<dbReference type="Proteomes" id="UP001190700">
    <property type="component" value="Unassembled WGS sequence"/>
</dbReference>
<protein>
    <submittedName>
        <fullName evidence="1">Uncharacterized protein</fullName>
    </submittedName>
</protein>
<gene>
    <name evidence="1" type="ORF">CYMTET_40321</name>
</gene>
<keyword evidence="2" id="KW-1185">Reference proteome</keyword>
<dbReference type="EMBL" id="LGRX02026811">
    <property type="protein sequence ID" value="KAK3250271.1"/>
    <property type="molecule type" value="Genomic_DNA"/>
</dbReference>
<comment type="caution">
    <text evidence="1">The sequence shown here is derived from an EMBL/GenBank/DDBJ whole genome shotgun (WGS) entry which is preliminary data.</text>
</comment>
<evidence type="ECO:0000313" key="1">
    <source>
        <dbReference type="EMBL" id="KAK3250271.1"/>
    </source>
</evidence>
<proteinExistence type="predicted"/>
<name>A0AAE0C883_9CHLO</name>
<accession>A0AAE0C883</accession>
<evidence type="ECO:0000313" key="2">
    <source>
        <dbReference type="Proteomes" id="UP001190700"/>
    </source>
</evidence>
<organism evidence="1 2">
    <name type="scientific">Cymbomonas tetramitiformis</name>
    <dbReference type="NCBI Taxonomy" id="36881"/>
    <lineage>
        <taxon>Eukaryota</taxon>
        <taxon>Viridiplantae</taxon>
        <taxon>Chlorophyta</taxon>
        <taxon>Pyramimonadophyceae</taxon>
        <taxon>Pyramimonadales</taxon>
        <taxon>Pyramimonadaceae</taxon>
        <taxon>Cymbomonas</taxon>
    </lineage>
</organism>